<dbReference type="Proteomes" id="UP001292368">
    <property type="component" value="Unassembled WGS sequence"/>
</dbReference>
<name>A0AAW9IM95_CLOPF</name>
<protein>
    <submittedName>
        <fullName evidence="1">Uncharacterized protein</fullName>
    </submittedName>
</protein>
<gene>
    <name evidence="1" type="ORF">GNF77_17960</name>
</gene>
<comment type="caution">
    <text evidence="1">The sequence shown here is derived from an EMBL/GenBank/DDBJ whole genome shotgun (WGS) entry which is preliminary data.</text>
</comment>
<dbReference type="RefSeq" id="WP_322382512.1">
    <property type="nucleotide sequence ID" value="NZ_WNVM01000730.1"/>
</dbReference>
<sequence>MYSFNEDFLKLEEERISLRKLNSKLTIIDSEINKVSKSLESLMSDINISEHTRP</sequence>
<dbReference type="AlphaFoldDB" id="A0AAW9IM95"/>
<accession>A0AAW9IM95</accession>
<reference evidence="1" key="1">
    <citation type="submission" date="2019-11" db="EMBL/GenBank/DDBJ databases">
        <title>Characterization of Clostridium perfringens isolates from swine manure treated agricultural soils.</title>
        <authorList>
            <person name="Wushke S.T."/>
        </authorList>
    </citation>
    <scope>NUCLEOTIDE SEQUENCE</scope>
    <source>
        <strain evidence="1">V2</strain>
    </source>
</reference>
<evidence type="ECO:0000313" key="2">
    <source>
        <dbReference type="Proteomes" id="UP001292368"/>
    </source>
</evidence>
<dbReference type="EMBL" id="WNVM01000730">
    <property type="protein sequence ID" value="MDZ5010744.1"/>
    <property type="molecule type" value="Genomic_DNA"/>
</dbReference>
<evidence type="ECO:0000313" key="1">
    <source>
        <dbReference type="EMBL" id="MDZ5010744.1"/>
    </source>
</evidence>
<proteinExistence type="predicted"/>
<organism evidence="1 2">
    <name type="scientific">Clostridium perfringens</name>
    <dbReference type="NCBI Taxonomy" id="1502"/>
    <lineage>
        <taxon>Bacteria</taxon>
        <taxon>Bacillati</taxon>
        <taxon>Bacillota</taxon>
        <taxon>Clostridia</taxon>
        <taxon>Eubacteriales</taxon>
        <taxon>Clostridiaceae</taxon>
        <taxon>Clostridium</taxon>
    </lineage>
</organism>